<dbReference type="AlphaFoldDB" id="A0A2P8HH26"/>
<name>A0A2P8HH26_CHINA</name>
<keyword evidence="3" id="KW-1185">Reference proteome</keyword>
<feature type="compositionally biased region" description="Basic and acidic residues" evidence="1">
    <location>
        <begin position="64"/>
        <end position="78"/>
    </location>
</feature>
<evidence type="ECO:0000256" key="1">
    <source>
        <dbReference type="SAM" id="MobiDB-lite"/>
    </source>
</evidence>
<dbReference type="EMBL" id="PYAW01000004">
    <property type="protein sequence ID" value="PSL45507.1"/>
    <property type="molecule type" value="Genomic_DNA"/>
</dbReference>
<comment type="caution">
    <text evidence="2">The sequence shown here is derived from an EMBL/GenBank/DDBJ whole genome shotgun (WGS) entry which is preliminary data.</text>
</comment>
<accession>A0A2P8HH26</accession>
<evidence type="ECO:0000313" key="2">
    <source>
        <dbReference type="EMBL" id="PSL45507.1"/>
    </source>
</evidence>
<protein>
    <submittedName>
        <fullName evidence="2">Uncharacterized protein</fullName>
    </submittedName>
</protein>
<reference evidence="2 3" key="1">
    <citation type="submission" date="2018-03" db="EMBL/GenBank/DDBJ databases">
        <title>Genomic Encyclopedia of Archaeal and Bacterial Type Strains, Phase II (KMG-II): from individual species to whole genera.</title>
        <authorList>
            <person name="Goeker M."/>
        </authorList>
    </citation>
    <scope>NUCLEOTIDE SEQUENCE [LARGE SCALE GENOMIC DNA]</scope>
    <source>
        <strain evidence="2 3">DSM 24859</strain>
    </source>
</reference>
<proteinExistence type="predicted"/>
<feature type="region of interest" description="Disordered" evidence="1">
    <location>
        <begin position="53"/>
        <end position="78"/>
    </location>
</feature>
<dbReference type="RefSeq" id="WP_106529837.1">
    <property type="nucleotide sequence ID" value="NZ_PYAW01000004.1"/>
</dbReference>
<evidence type="ECO:0000313" key="3">
    <source>
        <dbReference type="Proteomes" id="UP000240971"/>
    </source>
</evidence>
<organism evidence="2 3">
    <name type="scientific">Chitinophaga niastensis</name>
    <dbReference type="NCBI Taxonomy" id="536980"/>
    <lineage>
        <taxon>Bacteria</taxon>
        <taxon>Pseudomonadati</taxon>
        <taxon>Bacteroidota</taxon>
        <taxon>Chitinophagia</taxon>
        <taxon>Chitinophagales</taxon>
        <taxon>Chitinophagaceae</taxon>
        <taxon>Chitinophaga</taxon>
    </lineage>
</organism>
<gene>
    <name evidence="2" type="ORF">CLV51_104212</name>
</gene>
<sequence length="78" mass="8984">MKNLPATIGILLILTILFLFRSRPDNQLKAAVLNNNEAVQIDTIPHKMLDTVSPVKHGKKKDWKKKDKDSTWKKDSMR</sequence>
<dbReference type="Proteomes" id="UP000240971">
    <property type="component" value="Unassembled WGS sequence"/>
</dbReference>